<evidence type="ECO:0000313" key="2">
    <source>
        <dbReference type="EMBL" id="HIR55775.1"/>
    </source>
</evidence>
<protein>
    <submittedName>
        <fullName evidence="2">DAK2 domain-containing protein</fullName>
    </submittedName>
</protein>
<evidence type="ECO:0000259" key="1">
    <source>
        <dbReference type="PROSITE" id="PS51480"/>
    </source>
</evidence>
<comment type="caution">
    <text evidence="2">The sequence shown here is derived from an EMBL/GenBank/DDBJ whole genome shotgun (WGS) entry which is preliminary data.</text>
</comment>
<dbReference type="EMBL" id="DVHH01000225">
    <property type="protein sequence ID" value="HIR55775.1"/>
    <property type="molecule type" value="Genomic_DNA"/>
</dbReference>
<organism evidence="2 3">
    <name type="scientific">Candidatus Scatomorpha intestinigallinarum</name>
    <dbReference type="NCBI Taxonomy" id="2840923"/>
    <lineage>
        <taxon>Bacteria</taxon>
        <taxon>Bacillati</taxon>
        <taxon>Bacillota</taxon>
        <taxon>Clostridia</taxon>
        <taxon>Eubacteriales</taxon>
        <taxon>Candidatus Scatomorpha</taxon>
    </lineage>
</organism>
<gene>
    <name evidence="2" type="ORF">IAD36_09310</name>
</gene>
<dbReference type="PANTHER" id="PTHR33434">
    <property type="entry name" value="DEGV DOMAIN-CONTAINING PROTEIN DR_1986-RELATED"/>
    <property type="match status" value="1"/>
</dbReference>
<reference evidence="2" key="1">
    <citation type="submission" date="2020-10" db="EMBL/GenBank/DDBJ databases">
        <authorList>
            <person name="Gilroy R."/>
        </authorList>
    </citation>
    <scope>NUCLEOTIDE SEQUENCE</scope>
    <source>
        <strain evidence="2">ChiGjej3B3-7149</strain>
    </source>
</reference>
<dbReference type="Pfam" id="PF13684">
    <property type="entry name" value="FakA-like_C"/>
    <property type="match status" value="1"/>
</dbReference>
<sequence>MSTWTPCSSTDRNKNQTRRLSLLREFIDAAVFKDIILCANAALEQNRQLINELNVFPVPDGDTGTNMSLTMGAAAAELSKKSFPTLSAAADCAASAMLRGARGNSGVILSLLFRGLAKRLKGAEKADAKLYAAAMSDGVDAAYKAVMKPAEGTILTVSRVATSSAVEFAEHGSDLELMLSCAVESAVEALADTINLNPVLARAGVVDAGGKGYVFILEATLSVLRGEAFVPAEAPAENEAEPKERADFSDFSSGEIAFAYCTEFICGRENSKEPALLRSFLETLGDCVVVVDDDEIIKVHVHTNVPGTVLTEALTYGPLLKVKIENMREQHSEMAGGEAAPAEPRIAPAEKPFGAVAVCAGAGMAELFRELGADRIVTGGQTMNPSTEDILTEINRTPAETVFVLPNNKNIIMAAEQCIPLTEKRVVVIPTKTVPQGITALLSLDETATEEEISDGMAEAIAGVHTALVTYAARDSDFDGHEIHAGEYLALLDGALVGSYTNIETLLDELSWSVDELSPAVISVYYGEDVSEEDAEGAAKKLGACFPDAEVSVVNGGQPVYYYMISIE</sequence>
<reference evidence="2" key="2">
    <citation type="journal article" date="2021" name="PeerJ">
        <title>Extensive microbial diversity within the chicken gut microbiome revealed by metagenomics and culture.</title>
        <authorList>
            <person name="Gilroy R."/>
            <person name="Ravi A."/>
            <person name="Getino M."/>
            <person name="Pursley I."/>
            <person name="Horton D.L."/>
            <person name="Alikhan N.F."/>
            <person name="Baker D."/>
            <person name="Gharbi K."/>
            <person name="Hall N."/>
            <person name="Watson M."/>
            <person name="Adriaenssens E.M."/>
            <person name="Foster-Nyarko E."/>
            <person name="Jarju S."/>
            <person name="Secka A."/>
            <person name="Antonio M."/>
            <person name="Oren A."/>
            <person name="Chaudhuri R.R."/>
            <person name="La Ragione R."/>
            <person name="Hildebrand F."/>
            <person name="Pallen M.J."/>
        </authorList>
    </citation>
    <scope>NUCLEOTIDE SEQUENCE</scope>
    <source>
        <strain evidence="2">ChiGjej3B3-7149</strain>
    </source>
</reference>
<evidence type="ECO:0000313" key="3">
    <source>
        <dbReference type="Proteomes" id="UP000824238"/>
    </source>
</evidence>
<dbReference type="Pfam" id="PF21645">
    <property type="entry name" value="FakA-like_M"/>
    <property type="match status" value="1"/>
</dbReference>
<name>A0A9D1DMU4_9FIRM</name>
<proteinExistence type="predicted"/>
<dbReference type="InterPro" id="IPR033470">
    <property type="entry name" value="FakA-like_C"/>
</dbReference>
<dbReference type="GO" id="GO:0006071">
    <property type="term" value="P:glycerol metabolic process"/>
    <property type="evidence" value="ECO:0007669"/>
    <property type="project" value="InterPro"/>
</dbReference>
<dbReference type="Pfam" id="PF02734">
    <property type="entry name" value="Dak2"/>
    <property type="match status" value="1"/>
</dbReference>
<dbReference type="SMART" id="SM01121">
    <property type="entry name" value="Dak1_2"/>
    <property type="match status" value="1"/>
</dbReference>
<dbReference type="Proteomes" id="UP000824238">
    <property type="component" value="Unassembled WGS sequence"/>
</dbReference>
<dbReference type="Gene3D" id="1.25.40.340">
    <property type="match status" value="1"/>
</dbReference>
<dbReference type="InterPro" id="IPR048394">
    <property type="entry name" value="FakA-like_M"/>
</dbReference>
<dbReference type="GO" id="GO:0004371">
    <property type="term" value="F:glycerone kinase activity"/>
    <property type="evidence" value="ECO:0007669"/>
    <property type="project" value="InterPro"/>
</dbReference>
<dbReference type="PANTHER" id="PTHR33434:SF4">
    <property type="entry name" value="PHOSPHATASE PROTEIN"/>
    <property type="match status" value="1"/>
</dbReference>
<dbReference type="InterPro" id="IPR004007">
    <property type="entry name" value="DhaL_dom"/>
</dbReference>
<accession>A0A9D1DMU4</accession>
<dbReference type="PROSITE" id="PS51480">
    <property type="entry name" value="DHAL"/>
    <property type="match status" value="1"/>
</dbReference>
<dbReference type="SMART" id="SM01120">
    <property type="entry name" value="Dak2"/>
    <property type="match status" value="1"/>
</dbReference>
<feature type="domain" description="DhaL" evidence="1">
    <location>
        <begin position="30"/>
        <end position="222"/>
    </location>
</feature>
<dbReference type="NCBIfam" id="TIGR03599">
    <property type="entry name" value="YloV"/>
    <property type="match status" value="1"/>
</dbReference>
<dbReference type="SUPFAM" id="SSF101473">
    <property type="entry name" value="DhaL-like"/>
    <property type="match status" value="1"/>
</dbReference>
<dbReference type="InterPro" id="IPR019986">
    <property type="entry name" value="YloV-like"/>
</dbReference>
<dbReference type="AlphaFoldDB" id="A0A9D1DMU4"/>
<dbReference type="InterPro" id="IPR036117">
    <property type="entry name" value="DhaL_dom_sf"/>
</dbReference>
<dbReference type="InterPro" id="IPR050270">
    <property type="entry name" value="DegV_domain_contain"/>
</dbReference>